<dbReference type="AlphaFoldDB" id="A0A9D1SQK6"/>
<feature type="binding site" evidence="17">
    <location>
        <position position="10"/>
    </location>
    <ligand>
        <name>[4Fe-4S] cluster</name>
        <dbReference type="ChEBI" id="CHEBI:49883"/>
    </ligand>
</feature>
<dbReference type="GO" id="GO:0052693">
    <property type="term" value="F:epoxyqueuosine reductase activity"/>
    <property type="evidence" value="ECO:0007669"/>
    <property type="project" value="UniProtKB-UniRule"/>
</dbReference>
<dbReference type="Proteomes" id="UP000886748">
    <property type="component" value="Unassembled WGS sequence"/>
</dbReference>
<evidence type="ECO:0000256" key="1">
    <source>
        <dbReference type="ARBA" id="ARBA00002268"/>
    </source>
</evidence>
<keyword evidence="8 17" id="KW-0479">Metal-binding</keyword>
<evidence type="ECO:0000256" key="15">
    <source>
        <dbReference type="ARBA" id="ARBA00031446"/>
    </source>
</evidence>
<keyword evidence="7 17" id="KW-0819">tRNA processing</keyword>
<comment type="catalytic activity">
    <reaction evidence="16 17">
        <text>epoxyqueuosine(34) in tRNA + AH2 = queuosine(34) in tRNA + A + H2O</text>
        <dbReference type="Rhea" id="RHEA:32159"/>
        <dbReference type="Rhea" id="RHEA-COMP:18571"/>
        <dbReference type="Rhea" id="RHEA-COMP:18582"/>
        <dbReference type="ChEBI" id="CHEBI:13193"/>
        <dbReference type="ChEBI" id="CHEBI:15377"/>
        <dbReference type="ChEBI" id="CHEBI:17499"/>
        <dbReference type="ChEBI" id="CHEBI:194431"/>
        <dbReference type="ChEBI" id="CHEBI:194443"/>
        <dbReference type="EC" id="1.17.99.6"/>
    </reaction>
</comment>
<dbReference type="EMBL" id="DVOD01000012">
    <property type="protein sequence ID" value="HIU91750.1"/>
    <property type="molecule type" value="Genomic_DNA"/>
</dbReference>
<evidence type="ECO:0000256" key="14">
    <source>
        <dbReference type="ARBA" id="ARBA00023284"/>
    </source>
</evidence>
<reference evidence="18" key="2">
    <citation type="journal article" date="2021" name="PeerJ">
        <title>Extensive microbial diversity within the chicken gut microbiome revealed by metagenomics and culture.</title>
        <authorList>
            <person name="Gilroy R."/>
            <person name="Ravi A."/>
            <person name="Getino M."/>
            <person name="Pursley I."/>
            <person name="Horton D.L."/>
            <person name="Alikhan N.F."/>
            <person name="Baker D."/>
            <person name="Gharbi K."/>
            <person name="Hall N."/>
            <person name="Watson M."/>
            <person name="Adriaenssens E.M."/>
            <person name="Foster-Nyarko E."/>
            <person name="Jarju S."/>
            <person name="Secka A."/>
            <person name="Antonio M."/>
            <person name="Oren A."/>
            <person name="Chaudhuri R.R."/>
            <person name="La Ragione R."/>
            <person name="Hildebrand F."/>
            <person name="Pallen M.J."/>
        </authorList>
    </citation>
    <scope>NUCLEOTIDE SEQUENCE</scope>
    <source>
        <strain evidence="18">CHK154-7741</strain>
    </source>
</reference>
<dbReference type="GO" id="GO:0051539">
    <property type="term" value="F:4 iron, 4 sulfur cluster binding"/>
    <property type="evidence" value="ECO:0007669"/>
    <property type="project" value="UniProtKB-UniRule"/>
</dbReference>
<feature type="binding site" evidence="17">
    <location>
        <position position="90"/>
    </location>
    <ligand>
        <name>[4Fe-4S] cluster</name>
        <dbReference type="ChEBI" id="CHEBI:49883"/>
    </ligand>
</feature>
<evidence type="ECO:0000256" key="13">
    <source>
        <dbReference type="ARBA" id="ARBA00023157"/>
    </source>
</evidence>
<evidence type="ECO:0000256" key="10">
    <source>
        <dbReference type="ARBA" id="ARBA00023002"/>
    </source>
</evidence>
<keyword evidence="9 17" id="KW-0671">Queuosine biosynthesis</keyword>
<dbReference type="EC" id="1.17.99.6" evidence="4 17"/>
<keyword evidence="10 17" id="KW-0560">Oxidoreductase</keyword>
<keyword evidence="14 17" id="KW-0676">Redox-active center</keyword>
<evidence type="ECO:0000256" key="3">
    <source>
        <dbReference type="ARBA" id="ARBA00008207"/>
    </source>
</evidence>
<dbReference type="GO" id="GO:0008616">
    <property type="term" value="P:tRNA queuosine(34) biosynthetic process"/>
    <property type="evidence" value="ECO:0007669"/>
    <property type="project" value="UniProtKB-UniRule"/>
</dbReference>
<feature type="disulfide bond" description="Redox-active" evidence="17">
    <location>
        <begin position="169"/>
        <end position="171"/>
    </location>
</feature>
<evidence type="ECO:0000256" key="8">
    <source>
        <dbReference type="ARBA" id="ARBA00022723"/>
    </source>
</evidence>
<dbReference type="PANTHER" id="PTHR36701">
    <property type="entry name" value="EPOXYQUEUOSINE REDUCTASE QUEH"/>
    <property type="match status" value="1"/>
</dbReference>
<accession>A0A9D1SQK6</accession>
<keyword evidence="6 17" id="KW-0004">4Fe-4S</keyword>
<sequence>MEKILLHACCAVCMAYPIEILKENYEPVVFFCNPNIYPEEEYLRRRDELIKYCEEKGFEYIIDNYEPEKWYAFVQGFEKEPEKGLRCNKCFEYRLNNTAQKAKELGINFFTTTLSVSPHKISKNIFEQGKNAAKAYGVEFVEKDFKKQNGFLKTMEIAKSNNFYRQQYCGCEFSIRK</sequence>
<dbReference type="GO" id="GO:0046872">
    <property type="term" value="F:metal ion binding"/>
    <property type="evidence" value="ECO:0007669"/>
    <property type="project" value="UniProtKB-KW"/>
</dbReference>
<organism evidence="18 19">
    <name type="scientific">Candidatus Limenecus avicola</name>
    <dbReference type="NCBI Taxonomy" id="2840847"/>
    <lineage>
        <taxon>Bacteria</taxon>
        <taxon>Bacillati</taxon>
        <taxon>Bacillota</taxon>
        <taxon>Clostridia</taxon>
        <taxon>Eubacteriales</taxon>
        <taxon>Clostridiaceae</taxon>
        <taxon>Clostridiaceae incertae sedis</taxon>
        <taxon>Candidatus Limenecus</taxon>
    </lineage>
</organism>
<feature type="binding site" evidence="17">
    <location>
        <position position="87"/>
    </location>
    <ligand>
        <name>[4Fe-4S] cluster</name>
        <dbReference type="ChEBI" id="CHEBI:49883"/>
    </ligand>
</feature>
<proteinExistence type="inferred from homology"/>
<evidence type="ECO:0000256" key="5">
    <source>
        <dbReference type="ARBA" id="ARBA00016895"/>
    </source>
</evidence>
<evidence type="ECO:0000256" key="2">
    <source>
        <dbReference type="ARBA" id="ARBA00004691"/>
    </source>
</evidence>
<reference evidence="18" key="1">
    <citation type="submission" date="2020-10" db="EMBL/GenBank/DDBJ databases">
        <authorList>
            <person name="Gilroy R."/>
        </authorList>
    </citation>
    <scope>NUCLEOTIDE SEQUENCE</scope>
    <source>
        <strain evidence="18">CHK154-7741</strain>
    </source>
</reference>
<gene>
    <name evidence="17" type="primary">queH</name>
    <name evidence="18" type="ORF">IAD26_01300</name>
</gene>
<evidence type="ECO:0000313" key="19">
    <source>
        <dbReference type="Proteomes" id="UP000886748"/>
    </source>
</evidence>
<evidence type="ECO:0000256" key="4">
    <source>
        <dbReference type="ARBA" id="ARBA00012622"/>
    </source>
</evidence>
<evidence type="ECO:0000256" key="12">
    <source>
        <dbReference type="ARBA" id="ARBA00023014"/>
    </source>
</evidence>
<keyword evidence="11 17" id="KW-0408">Iron</keyword>
<keyword evidence="12 17" id="KW-0411">Iron-sulfur</keyword>
<evidence type="ECO:0000256" key="6">
    <source>
        <dbReference type="ARBA" id="ARBA00022485"/>
    </source>
</evidence>
<dbReference type="PANTHER" id="PTHR36701:SF1">
    <property type="entry name" value="EPOXYQUEUOSINE REDUCTASE QUEH"/>
    <property type="match status" value="1"/>
</dbReference>
<evidence type="ECO:0000256" key="17">
    <source>
        <dbReference type="HAMAP-Rule" id="MF_02089"/>
    </source>
</evidence>
<keyword evidence="13 17" id="KW-1015">Disulfide bond</keyword>
<dbReference type="InterPro" id="IPR003828">
    <property type="entry name" value="QueH"/>
</dbReference>
<evidence type="ECO:0000256" key="16">
    <source>
        <dbReference type="ARBA" id="ARBA00047415"/>
    </source>
</evidence>
<name>A0A9D1SQK6_9CLOT</name>
<feature type="binding site" evidence="17">
    <location>
        <position position="9"/>
    </location>
    <ligand>
        <name>[4Fe-4S] cluster</name>
        <dbReference type="ChEBI" id="CHEBI:49883"/>
    </ligand>
</feature>
<evidence type="ECO:0000313" key="18">
    <source>
        <dbReference type="EMBL" id="HIU91750.1"/>
    </source>
</evidence>
<comment type="function">
    <text evidence="1 17">Catalyzes the conversion of epoxyqueuosine (oQ) to queuosine (Q), which is a hypermodified base found in the wobble positions of tRNA(Asp), tRNA(Asn), tRNA(His) and tRNA(Tyr).</text>
</comment>
<dbReference type="HAMAP" id="MF_02089">
    <property type="entry name" value="QueH"/>
    <property type="match status" value="1"/>
</dbReference>
<evidence type="ECO:0000256" key="11">
    <source>
        <dbReference type="ARBA" id="ARBA00023004"/>
    </source>
</evidence>
<evidence type="ECO:0000256" key="9">
    <source>
        <dbReference type="ARBA" id="ARBA00022785"/>
    </source>
</evidence>
<comment type="pathway">
    <text evidence="2 17">tRNA modification; tRNA-queuosine biosynthesis.</text>
</comment>
<comment type="similarity">
    <text evidence="3 17">Belongs to the QueH family.</text>
</comment>
<protein>
    <recommendedName>
        <fullName evidence="5 17">Epoxyqueuosine reductase QueH</fullName>
        <ecNumber evidence="4 17">1.17.99.6</ecNumber>
    </recommendedName>
    <alternativeName>
        <fullName evidence="15 17">Queuosine biosynthesis protein QueH</fullName>
    </alternativeName>
</protein>
<dbReference type="Pfam" id="PF02677">
    <property type="entry name" value="QueH"/>
    <property type="match status" value="1"/>
</dbReference>
<evidence type="ECO:0000256" key="7">
    <source>
        <dbReference type="ARBA" id="ARBA00022694"/>
    </source>
</evidence>
<comment type="caution">
    <text evidence="18">The sequence shown here is derived from an EMBL/GenBank/DDBJ whole genome shotgun (WGS) entry which is preliminary data.</text>
</comment>